<dbReference type="EMBL" id="JBHTIF010000001">
    <property type="protein sequence ID" value="MFD0725247.1"/>
    <property type="molecule type" value="Genomic_DNA"/>
</dbReference>
<proteinExistence type="predicted"/>
<feature type="transmembrane region" description="Helical" evidence="1">
    <location>
        <begin position="64"/>
        <end position="82"/>
    </location>
</feature>
<evidence type="ECO:0000313" key="2">
    <source>
        <dbReference type="EMBL" id="MFD0725247.1"/>
    </source>
</evidence>
<accession>A0ABW2YC35</accession>
<dbReference type="Proteomes" id="UP001597110">
    <property type="component" value="Unassembled WGS sequence"/>
</dbReference>
<keyword evidence="1" id="KW-0812">Transmembrane</keyword>
<keyword evidence="3" id="KW-1185">Reference proteome</keyword>
<protein>
    <submittedName>
        <fullName evidence="2">Uncharacterized protein</fullName>
    </submittedName>
</protein>
<keyword evidence="1" id="KW-0472">Membrane</keyword>
<sequence>MNFREAERLGANSEAWVGLAECLMRASPPQTRMAHRYFFRAAVRGSTDGMRGYVDTAYALDRPFSAVAMILCAVITAPVFAVRRLWRRHRDG</sequence>
<evidence type="ECO:0000256" key="1">
    <source>
        <dbReference type="SAM" id="Phobius"/>
    </source>
</evidence>
<evidence type="ECO:0000313" key="3">
    <source>
        <dbReference type="Proteomes" id="UP001597110"/>
    </source>
</evidence>
<reference evidence="3" key="1">
    <citation type="journal article" date="2019" name="Int. J. Syst. Evol. Microbiol.">
        <title>The Global Catalogue of Microorganisms (GCM) 10K type strain sequencing project: providing services to taxonomists for standard genome sequencing and annotation.</title>
        <authorList>
            <consortium name="The Broad Institute Genomics Platform"/>
            <consortium name="The Broad Institute Genome Sequencing Center for Infectious Disease"/>
            <person name="Wu L."/>
            <person name="Ma J."/>
        </authorList>
    </citation>
    <scope>NUCLEOTIDE SEQUENCE [LARGE SCALE GENOMIC DNA]</scope>
    <source>
        <strain evidence="3">CCUG 55585</strain>
    </source>
</reference>
<name>A0ABW2YC35_9GAMM</name>
<comment type="caution">
    <text evidence="2">The sequence shown here is derived from an EMBL/GenBank/DDBJ whole genome shotgun (WGS) entry which is preliminary data.</text>
</comment>
<keyword evidence="1" id="KW-1133">Transmembrane helix</keyword>
<gene>
    <name evidence="2" type="ORF">ACFQ0E_06480</name>
</gene>
<organism evidence="2 3">
    <name type="scientific">Lysobacter brunescens</name>
    <dbReference type="NCBI Taxonomy" id="262323"/>
    <lineage>
        <taxon>Bacteria</taxon>
        <taxon>Pseudomonadati</taxon>
        <taxon>Pseudomonadota</taxon>
        <taxon>Gammaproteobacteria</taxon>
        <taxon>Lysobacterales</taxon>
        <taxon>Lysobacteraceae</taxon>
        <taxon>Lysobacter</taxon>
    </lineage>
</organism>